<protein>
    <recommendedName>
        <fullName evidence="3">Nucleotidyl transferase AbiEii/AbiGii toxin family protein</fullName>
    </recommendedName>
</protein>
<gene>
    <name evidence="1" type="ORF">A6122_0764</name>
</gene>
<proteinExistence type="predicted"/>
<dbReference type="Proteomes" id="UP000077071">
    <property type="component" value="Chromosome"/>
</dbReference>
<dbReference type="KEGG" id="rtn:A6122_0764"/>
<accession>A0A160KRG1</accession>
<sequence>MVGILTRSHRPAGIRIVGGAAIAFWFGDRRLTNDVDARLTPAEDIRRAAAVVARKRGWPLLWLNPDASIFFPDYGETVEWTTIHSANDIVVEIASTRALLAMKLRASRPGRDDDDIARLLALHRIASVEEAAEVHRSFYPGDELTDRALLLLEDILSAGATSSVLSRRSWAAAGRTPWKTPPEHLRCA</sequence>
<organism evidence="1 2">
    <name type="scientific">Rathayibacter tritici</name>
    <dbReference type="NCBI Taxonomy" id="33888"/>
    <lineage>
        <taxon>Bacteria</taxon>
        <taxon>Bacillati</taxon>
        <taxon>Actinomycetota</taxon>
        <taxon>Actinomycetes</taxon>
        <taxon>Micrococcales</taxon>
        <taxon>Microbacteriaceae</taxon>
        <taxon>Rathayibacter</taxon>
    </lineage>
</organism>
<name>A0A160KRG1_9MICO</name>
<dbReference type="EMBL" id="CP015515">
    <property type="protein sequence ID" value="AND15917.1"/>
    <property type="molecule type" value="Genomic_DNA"/>
</dbReference>
<reference evidence="1 2" key="1">
    <citation type="submission" date="2016-05" db="EMBL/GenBank/DDBJ databases">
        <title>Complete genome sequence of Rathayibacter tritici NCPPB 1953.</title>
        <authorList>
            <person name="Park J."/>
            <person name="Lee H.-H."/>
            <person name="Lee S.-W."/>
            <person name="Seo Y.-S."/>
        </authorList>
    </citation>
    <scope>NUCLEOTIDE SEQUENCE [LARGE SCALE GENOMIC DNA]</scope>
    <source>
        <strain evidence="1 2">NCPPB 1953</strain>
    </source>
</reference>
<evidence type="ECO:0000313" key="1">
    <source>
        <dbReference type="EMBL" id="AND15917.1"/>
    </source>
</evidence>
<dbReference type="STRING" id="33888.A6122_0764"/>
<evidence type="ECO:0008006" key="3">
    <source>
        <dbReference type="Google" id="ProtNLM"/>
    </source>
</evidence>
<dbReference type="PATRIC" id="fig|33888.3.peg.851"/>
<keyword evidence="2" id="KW-1185">Reference proteome</keyword>
<dbReference type="AlphaFoldDB" id="A0A160KRG1"/>
<evidence type="ECO:0000313" key="2">
    <source>
        <dbReference type="Proteomes" id="UP000077071"/>
    </source>
</evidence>